<feature type="region of interest" description="Disordered" evidence="6">
    <location>
        <begin position="669"/>
        <end position="792"/>
    </location>
</feature>
<dbReference type="InterPro" id="IPR036427">
    <property type="entry name" value="Bromodomain-like_sf"/>
</dbReference>
<evidence type="ECO:0000256" key="4">
    <source>
        <dbReference type="PROSITE-ProRule" id="PRU00035"/>
    </source>
</evidence>
<feature type="repeat" description="WD" evidence="5">
    <location>
        <begin position="197"/>
        <end position="233"/>
    </location>
</feature>
<dbReference type="FunFam" id="1.20.920.10:FF:000044">
    <property type="entry name" value="Bromodomain and WD repeat domain-containing 1"/>
    <property type="match status" value="1"/>
</dbReference>
<organism evidence="9 10">
    <name type="scientific">Nesidiocoris tenuis</name>
    <dbReference type="NCBI Taxonomy" id="355587"/>
    <lineage>
        <taxon>Eukaryota</taxon>
        <taxon>Metazoa</taxon>
        <taxon>Ecdysozoa</taxon>
        <taxon>Arthropoda</taxon>
        <taxon>Hexapoda</taxon>
        <taxon>Insecta</taxon>
        <taxon>Pterygota</taxon>
        <taxon>Neoptera</taxon>
        <taxon>Paraneoptera</taxon>
        <taxon>Hemiptera</taxon>
        <taxon>Heteroptera</taxon>
        <taxon>Panheteroptera</taxon>
        <taxon>Cimicomorpha</taxon>
        <taxon>Miridae</taxon>
        <taxon>Dicyphina</taxon>
        <taxon>Nesidiocoris</taxon>
    </lineage>
</organism>
<dbReference type="InterPro" id="IPR001487">
    <property type="entry name" value="Bromodomain"/>
</dbReference>
<dbReference type="GO" id="GO:0005634">
    <property type="term" value="C:nucleus"/>
    <property type="evidence" value="ECO:0007669"/>
    <property type="project" value="TreeGrafter"/>
</dbReference>
<gene>
    <name evidence="9" type="ORF">NTEN_LOCUS16523</name>
</gene>
<feature type="repeat" description="WD" evidence="5">
    <location>
        <begin position="365"/>
        <end position="396"/>
    </location>
</feature>
<dbReference type="GO" id="GO:0008360">
    <property type="term" value="P:regulation of cell shape"/>
    <property type="evidence" value="ECO:0007669"/>
    <property type="project" value="TreeGrafter"/>
</dbReference>
<reference evidence="9 10" key="1">
    <citation type="submission" date="2020-02" db="EMBL/GenBank/DDBJ databases">
        <authorList>
            <person name="Ferguson B K."/>
        </authorList>
    </citation>
    <scope>NUCLEOTIDE SEQUENCE [LARGE SCALE GENOMIC DNA]</scope>
</reference>
<protein>
    <recommendedName>
        <fullName evidence="11">26S proteasome non-ATPase regulatory subunit 8</fullName>
    </recommendedName>
</protein>
<dbReference type="CDD" id="cd00200">
    <property type="entry name" value="WD40"/>
    <property type="match status" value="1"/>
</dbReference>
<dbReference type="Gene3D" id="1.25.40.990">
    <property type="match status" value="1"/>
</dbReference>
<accession>A0A6H5H4I0</accession>
<evidence type="ECO:0000256" key="6">
    <source>
        <dbReference type="SAM" id="MobiDB-lite"/>
    </source>
</evidence>
<feature type="region of interest" description="Disordered" evidence="6">
    <location>
        <begin position="588"/>
        <end position="619"/>
    </location>
</feature>
<feature type="domain" description="Bromo" evidence="7">
    <location>
        <begin position="1033"/>
        <end position="1103"/>
    </location>
</feature>
<feature type="region of interest" description="Disordered" evidence="6">
    <location>
        <begin position="1140"/>
        <end position="1171"/>
    </location>
</feature>
<dbReference type="PANTHER" id="PTHR16266">
    <property type="entry name" value="WD REPEAT DOMAIN 9"/>
    <property type="match status" value="1"/>
</dbReference>
<evidence type="ECO:0000313" key="9">
    <source>
        <dbReference type="EMBL" id="CAB0011603.1"/>
    </source>
</evidence>
<evidence type="ECO:0000256" key="1">
    <source>
        <dbReference type="ARBA" id="ARBA00022574"/>
    </source>
</evidence>
<feature type="repeat" description="WD" evidence="5">
    <location>
        <begin position="298"/>
        <end position="333"/>
    </location>
</feature>
<dbReference type="SUPFAM" id="SSF50978">
    <property type="entry name" value="WD40 repeat-like"/>
    <property type="match status" value="1"/>
</dbReference>
<dbReference type="Pfam" id="PF00400">
    <property type="entry name" value="WD40"/>
    <property type="match status" value="5"/>
</dbReference>
<dbReference type="FunFam" id="1.20.920.10:FF:000066">
    <property type="entry name" value="Transcription initiation factor TFIID subunit 1"/>
    <property type="match status" value="1"/>
</dbReference>
<feature type="region of interest" description="Disordered" evidence="6">
    <location>
        <begin position="1299"/>
        <end position="1382"/>
    </location>
</feature>
<feature type="compositionally biased region" description="Acidic residues" evidence="6">
    <location>
        <begin position="698"/>
        <end position="712"/>
    </location>
</feature>
<sequence>VLQDELERQKLVPRRLDWEGEEHEQSFSDMEKKYPHIQPNHLEEICGRLAPLLDEKVKPTVSGLKPSLLGIGKQSLLRTKLHSILGQTISGPSSSRHLVPPKTYSRFQLIKRTTGHLTAIYCILFDRSGLYLITGADDDLVKVWSVVDGRLLNSFRGAEAEITDLAISYDNTLVAAGSLDKIIRVWNLQYGYPVATLASHSGSITNLIFSPYIKNECTYLVSTSTDGSVAFWSYAKIDGQHVFEPKPLQYHEKLRPGQAQMLCAEFSPGGMFLAAGSADHHVRVYRMDTDVPHRILEAAKHTDRVDTILWANRSLKFVSSSKDGCAYIWHYESQHWATRKLLMATNLKGSKDDTEEKKKLFLAMVCWTVDDSHLVTSINDNSIRIWNVASWELVHVLRIHKADVYVLEYHPHNPRIVMSAGHDGLIHILDIFAGEVLSSFQNYKEGLGNGAIFDAKWSPNGTMVAASDSNGNFLTLGFSHLSEKIKEVPTELFFHTDYRTIVRDAVTNTLYDEQTQTPPHLMPPPFLVDIEGSPYPPTFQRLVPGRDNCTLEQLVPNLYVTPAGHQAVLGEGVSVRSNIDEMILALANGSPSQAPQPPPSSPSSRGPTGESNRPPVTLDWKERIIVRPLSRGALEARRQRIEALGKLELEIYVRESQRALPPVVVEEVAAPTASRRQGRRPPPAYRTRAVRGQQLSEQENEAPEPEEPEDAQDSSVDSEALSPESSEDSASTEYSDWVAEHSLQLEPPKRSRQRKAKKPIPSAARTSTRRVGSMPAPAASSSNVPSSSTAPLPSLPVEIPDAYKPSEWLSEVIPKKFPYYPQMGDEVMFFAQGYELYLKAVMNKRVYVLSSTQRTPWGKLQLKEPELVKIIGIKYELRPPRLCCLRLAVMKPNGKLTSDRFTIKYHDIPDVIDFFVLKQTYDIAMERQWKVGDRFRSMIDDGWWWGTIESRTRSNSMFLGYSIKWDNGESEAMSPWDMEPIDYSREPEVEGGSVPVLPEEIAAILYHPRSDEWPGDDREIACQRILVGLERIMSLAVAEQFNVPVDTAVYPTYSYIVEFPIDLSTIKARFENRFYRRVTAAQFDIRYLATNAEKYNEPHSSIVKQARIVTDLCLRICKDTSGVDVTQLYRQLLDTYHSSASELDEPLPGPSTSRGGAGAVPRRERAAASRSLRAMNRAHQRNPDWRRDCLQLLDLLFNCADSEPFREPVDRLEHPDYDKVIDTPMDLGTIKEELLGGNYTNPAEFCKDVRMIFSNSKSYNTNKRSKIYVMTVRLSALAEEHMKRILSLWKSAMRRKLRIDEGPRKPAARRRKNKKNDSDNESTQSSSSEDGDSDYNTKKPSRPKRKAPQESSSKSGETSINGLRNRSHLASRAIQSSDSSSEDEEQILFKKNLCMKSLFFLDDDNVEEEEELEVTEKVIVMRNPTAPPVIRGTKRRRRPSDSEDDVCSFGSAGGVVSRTLRAIKRPNYAVEVDDEDSAHGNESQRPRRNAQTTAVQRYNDATDSQSSNNSSSRFARRVVRTNDKVYKDASTSDDEVDNTRMPGGRSVQTVRPVRTTAVGGALKKYDDPGSQSDEDDDDDEAVDLPGPQRPTVPTSSLIRTKTSSGPNRRSDRRDNCRRTTTAPRKTSRPATVRTGRDRSPRSASAAEGGDQLEESTFKYQLLGLNLLLLLSQNRVAEFHTELELLPSDQIQSNPYIQHPLSLEQYLMEGNYNKIFLAKGNVPAASYNFFIDILLETIRDEIAGCVEVAYQKISAADADRMLNLGNQNALRNYASKKNWVVGPNNYFQFAQMDKKKSDEALPSKELVVQTLEYARELEMIV</sequence>
<dbReference type="Pfam" id="PF25313">
    <property type="entry name" value="BRWD_AD"/>
    <property type="match status" value="1"/>
</dbReference>
<dbReference type="InterPro" id="IPR036322">
    <property type="entry name" value="WD40_repeat_dom_sf"/>
</dbReference>
<dbReference type="InterPro" id="IPR019775">
    <property type="entry name" value="WD40_repeat_CS"/>
</dbReference>
<dbReference type="SMART" id="SM00297">
    <property type="entry name" value="BROMO"/>
    <property type="match status" value="2"/>
</dbReference>
<evidence type="ECO:0000259" key="8">
    <source>
        <dbReference type="PROSITE" id="PS50250"/>
    </source>
</evidence>
<keyword evidence="2" id="KW-0677">Repeat</keyword>
<dbReference type="InterPro" id="IPR033464">
    <property type="entry name" value="CSN8_PSD8_EIF3K"/>
</dbReference>
<dbReference type="InterPro" id="IPR000717">
    <property type="entry name" value="PCI_dom"/>
</dbReference>
<feature type="compositionally biased region" description="Basic and acidic residues" evidence="6">
    <location>
        <begin position="1608"/>
        <end position="1617"/>
    </location>
</feature>
<dbReference type="InterPro" id="IPR057451">
    <property type="entry name" value="BRWD/PHIP_AD"/>
</dbReference>
<feature type="domain" description="PCI" evidence="8">
    <location>
        <begin position="1624"/>
        <end position="1802"/>
    </location>
</feature>
<dbReference type="SMART" id="SM00320">
    <property type="entry name" value="WD40"/>
    <property type="match status" value="8"/>
</dbReference>
<feature type="compositionally biased region" description="Acidic residues" evidence="6">
    <location>
        <begin position="1572"/>
        <end position="1582"/>
    </location>
</feature>
<dbReference type="PROSITE" id="PS50294">
    <property type="entry name" value="WD_REPEATS_REGION"/>
    <property type="match status" value="2"/>
</dbReference>
<dbReference type="GO" id="GO:0006357">
    <property type="term" value="P:regulation of transcription by RNA polymerase II"/>
    <property type="evidence" value="ECO:0007669"/>
    <property type="project" value="TreeGrafter"/>
</dbReference>
<evidence type="ECO:0000259" key="7">
    <source>
        <dbReference type="PROSITE" id="PS50014"/>
    </source>
</evidence>
<evidence type="ECO:0000313" key="10">
    <source>
        <dbReference type="Proteomes" id="UP000479000"/>
    </source>
</evidence>
<evidence type="ECO:0000256" key="2">
    <source>
        <dbReference type="ARBA" id="ARBA00022737"/>
    </source>
</evidence>
<keyword evidence="3 4" id="KW-0103">Bromodomain</keyword>
<feature type="domain" description="Bromo" evidence="7">
    <location>
        <begin position="1197"/>
        <end position="1267"/>
    </location>
</feature>
<feature type="non-terminal residue" evidence="9">
    <location>
        <position position="1"/>
    </location>
</feature>
<dbReference type="PROSITE" id="PS50250">
    <property type="entry name" value="PCI"/>
    <property type="match status" value="1"/>
</dbReference>
<dbReference type="CDD" id="cd05529">
    <property type="entry name" value="Bromo_WDR9_I_like"/>
    <property type="match status" value="1"/>
</dbReference>
<dbReference type="PROSITE" id="PS50014">
    <property type="entry name" value="BROMODOMAIN_2"/>
    <property type="match status" value="2"/>
</dbReference>
<feature type="region of interest" description="Disordered" evidence="6">
    <location>
        <begin position="1471"/>
        <end position="1650"/>
    </location>
</feature>
<dbReference type="InterPro" id="IPR052060">
    <property type="entry name" value="Bromo_WD_repeat"/>
</dbReference>
<dbReference type="Gene3D" id="2.130.10.10">
    <property type="entry name" value="YVTN repeat-like/Quinoprotein amine dehydrogenase"/>
    <property type="match status" value="3"/>
</dbReference>
<dbReference type="Pfam" id="PF00439">
    <property type="entry name" value="Bromodomain"/>
    <property type="match status" value="2"/>
</dbReference>
<dbReference type="PANTHER" id="PTHR16266:SF17">
    <property type="entry name" value="BRWD3"/>
    <property type="match status" value="1"/>
</dbReference>
<feature type="compositionally biased region" description="Polar residues" evidence="6">
    <location>
        <begin position="1349"/>
        <end position="1364"/>
    </location>
</feature>
<feature type="repeat" description="WD" evidence="5">
    <location>
        <begin position="113"/>
        <end position="154"/>
    </location>
</feature>
<feature type="compositionally biased region" description="Low complexity" evidence="6">
    <location>
        <begin position="773"/>
        <end position="792"/>
    </location>
</feature>
<feature type="compositionally biased region" description="Polar residues" evidence="6">
    <location>
        <begin position="1489"/>
        <end position="1503"/>
    </location>
</feature>
<dbReference type="InterPro" id="IPR057452">
    <property type="entry name" value="BRWD/PHIP_N"/>
</dbReference>
<proteinExistence type="predicted"/>
<dbReference type="OrthoDB" id="10265743at2759"/>
<feature type="region of interest" description="Disordered" evidence="6">
    <location>
        <begin position="1425"/>
        <end position="1451"/>
    </location>
</feature>
<keyword evidence="1 5" id="KW-0853">WD repeat</keyword>
<feature type="compositionally biased region" description="Polar residues" evidence="6">
    <location>
        <begin position="1591"/>
        <end position="1606"/>
    </location>
</feature>
<dbReference type="GO" id="GO:0007010">
    <property type="term" value="P:cytoskeleton organization"/>
    <property type="evidence" value="ECO:0007669"/>
    <property type="project" value="TreeGrafter"/>
</dbReference>
<dbReference type="Pfam" id="PF25437">
    <property type="entry name" value="BRWD1_N"/>
    <property type="match status" value="1"/>
</dbReference>
<dbReference type="EMBL" id="CADCXU010024229">
    <property type="protein sequence ID" value="CAB0011603.1"/>
    <property type="molecule type" value="Genomic_DNA"/>
</dbReference>
<evidence type="ECO:0008006" key="11">
    <source>
        <dbReference type="Google" id="ProtNLM"/>
    </source>
</evidence>
<dbReference type="SUPFAM" id="SSF47370">
    <property type="entry name" value="Bromodomain"/>
    <property type="match status" value="2"/>
</dbReference>
<dbReference type="InterPro" id="IPR001680">
    <property type="entry name" value="WD40_rpt"/>
</dbReference>
<dbReference type="Gene3D" id="1.20.920.10">
    <property type="entry name" value="Bromodomain-like"/>
    <property type="match status" value="2"/>
</dbReference>
<feature type="repeat" description="WD" evidence="5">
    <location>
        <begin position="155"/>
        <end position="196"/>
    </location>
</feature>
<dbReference type="PRINTS" id="PR00503">
    <property type="entry name" value="BROMODOMAIN"/>
</dbReference>
<dbReference type="PROSITE" id="PS00678">
    <property type="entry name" value="WD_REPEATS_1"/>
    <property type="match status" value="2"/>
</dbReference>
<dbReference type="InterPro" id="IPR015943">
    <property type="entry name" value="WD40/YVTN_repeat-like_dom_sf"/>
</dbReference>
<dbReference type="Pfam" id="PF10075">
    <property type="entry name" value="CSN8_PSD8_EIF3K"/>
    <property type="match status" value="1"/>
</dbReference>
<dbReference type="Proteomes" id="UP000479000">
    <property type="component" value="Unassembled WGS sequence"/>
</dbReference>
<name>A0A6H5H4I0_9HEMI</name>
<dbReference type="PROSITE" id="PS50082">
    <property type="entry name" value="WD_REPEATS_2"/>
    <property type="match status" value="5"/>
</dbReference>
<evidence type="ECO:0000256" key="5">
    <source>
        <dbReference type="PROSITE-ProRule" id="PRU00221"/>
    </source>
</evidence>
<evidence type="ECO:0000256" key="3">
    <source>
        <dbReference type="ARBA" id="ARBA00023117"/>
    </source>
</evidence>
<keyword evidence="10" id="KW-1185">Reference proteome</keyword>